<gene>
    <name evidence="2" type="ORF">FNB15_04580</name>
</gene>
<evidence type="ECO:0000313" key="2">
    <source>
        <dbReference type="EMBL" id="QDO96593.1"/>
    </source>
</evidence>
<dbReference type="OrthoDB" id="7366928at2"/>
<feature type="domain" description="Peptidoglycan binding-like" evidence="1">
    <location>
        <begin position="28"/>
        <end position="77"/>
    </location>
</feature>
<dbReference type="SUPFAM" id="SSF53955">
    <property type="entry name" value="Lysozyme-like"/>
    <property type="match status" value="1"/>
</dbReference>
<dbReference type="KEGG" id="fer:FNB15_04580"/>
<protein>
    <recommendedName>
        <fullName evidence="1">Peptidoglycan binding-like domain-containing protein</fullName>
    </recommendedName>
</protein>
<dbReference type="InterPro" id="IPR036365">
    <property type="entry name" value="PGBD-like_sf"/>
</dbReference>
<evidence type="ECO:0000313" key="3">
    <source>
        <dbReference type="Proteomes" id="UP000317496"/>
    </source>
</evidence>
<reference evidence="2 3" key="1">
    <citation type="submission" date="2019-07" db="EMBL/GenBank/DDBJ databases">
        <title>Genome sequencing for Ferrovibrio sp. K5.</title>
        <authorList>
            <person name="Park S.-J."/>
        </authorList>
    </citation>
    <scope>NUCLEOTIDE SEQUENCE [LARGE SCALE GENOMIC DNA]</scope>
    <source>
        <strain evidence="2 3">K5</strain>
    </source>
</reference>
<dbReference type="Proteomes" id="UP000317496">
    <property type="component" value="Chromosome"/>
</dbReference>
<dbReference type="SUPFAM" id="SSF47090">
    <property type="entry name" value="PGBD-like"/>
    <property type="match status" value="1"/>
</dbReference>
<dbReference type="RefSeq" id="WP_144067574.1">
    <property type="nucleotide sequence ID" value="NZ_CP041636.1"/>
</dbReference>
<name>A0A516GYH8_9PROT</name>
<dbReference type="InterPro" id="IPR023346">
    <property type="entry name" value="Lysozyme-like_dom_sf"/>
</dbReference>
<dbReference type="Gene3D" id="1.10.101.10">
    <property type="entry name" value="PGBD-like superfamily/PGBD"/>
    <property type="match status" value="1"/>
</dbReference>
<keyword evidence="3" id="KW-1185">Reference proteome</keyword>
<dbReference type="InterPro" id="IPR002477">
    <property type="entry name" value="Peptidoglycan-bd-like"/>
</dbReference>
<accession>A0A516GYH8</accession>
<proteinExistence type="predicted"/>
<dbReference type="EMBL" id="CP041636">
    <property type="protein sequence ID" value="QDO96593.1"/>
    <property type="molecule type" value="Genomic_DNA"/>
</dbReference>
<dbReference type="Gene3D" id="1.20.141.10">
    <property type="entry name" value="Chitosanase, subunit A, domain 1"/>
    <property type="match status" value="1"/>
</dbReference>
<dbReference type="Pfam" id="PF01471">
    <property type="entry name" value="PG_binding_1"/>
    <property type="match status" value="1"/>
</dbReference>
<dbReference type="InterPro" id="IPR036366">
    <property type="entry name" value="PGBDSf"/>
</dbReference>
<sequence>MSLLSKENFFDNLFSFGGSVGRNGDNGRDDVIKAQTLLADAGYLDLPAPGIPTGWPGDGLTRAITNLQKDNGLEADGLLLPMVQGRVAQNGVGETLHLLQQQSGSHLKNRPALTPQQVDDYWQQPRDAEDEIQLAQANSVQTDALPQAPAPMPQQKPMPQSEFMPVPGHKRDFFLKPENKDVWTDSQSAIQRQLPGQPSQGTAIGRIYAEEGGRVRDPNGTAVGGITETTLQDMQGKGLLPGLPKDVKPGDLTPDQQVQVYRAYLDQGFRHVGGAKALEQLDPDLAHAVADAMFMHGSSGGMTFVQEAIYDSGIDPAIKADGGMGPQSFAALKKASDDPKLRDALQTAIVESRLKAKEWTPGEIDRISRTRPGAWRR</sequence>
<organism evidence="2 3">
    <name type="scientific">Ferrovibrio terrae</name>
    <dbReference type="NCBI Taxonomy" id="2594003"/>
    <lineage>
        <taxon>Bacteria</taxon>
        <taxon>Pseudomonadati</taxon>
        <taxon>Pseudomonadota</taxon>
        <taxon>Alphaproteobacteria</taxon>
        <taxon>Rhodospirillales</taxon>
        <taxon>Rhodospirillaceae</taxon>
        <taxon>Ferrovibrio</taxon>
    </lineage>
</organism>
<dbReference type="AlphaFoldDB" id="A0A516GYH8"/>
<evidence type="ECO:0000259" key="1">
    <source>
        <dbReference type="Pfam" id="PF01471"/>
    </source>
</evidence>